<comment type="subcellular location">
    <subcellularLocation>
        <location evidence="1">Nucleus</location>
    </subcellularLocation>
</comment>
<keyword evidence="5" id="KW-0007">Acetylation</keyword>
<comment type="catalytic activity">
    <reaction evidence="9">
        <text>L-lysyl-[histone] + acetyl-CoA = N(6)-acetyl-L-lysyl-[histone] + CoA + H(+)</text>
        <dbReference type="Rhea" id="RHEA:21992"/>
        <dbReference type="Rhea" id="RHEA-COMP:9845"/>
        <dbReference type="Rhea" id="RHEA-COMP:11338"/>
        <dbReference type="ChEBI" id="CHEBI:15378"/>
        <dbReference type="ChEBI" id="CHEBI:29969"/>
        <dbReference type="ChEBI" id="CHEBI:57287"/>
        <dbReference type="ChEBI" id="CHEBI:57288"/>
        <dbReference type="ChEBI" id="CHEBI:61930"/>
        <dbReference type="EC" id="2.3.1.48"/>
    </reaction>
    <physiologicalReaction direction="left-to-right" evidence="9">
        <dbReference type="Rhea" id="RHEA:21993"/>
    </physiologicalReaction>
</comment>
<evidence type="ECO:0000256" key="2">
    <source>
        <dbReference type="ARBA" id="ARBA00013184"/>
    </source>
</evidence>
<dbReference type="InterPro" id="IPR051236">
    <property type="entry name" value="HAT_RTT109-like"/>
</dbReference>
<evidence type="ECO:0000256" key="10">
    <source>
        <dbReference type="SAM" id="MobiDB-lite"/>
    </source>
</evidence>
<proteinExistence type="predicted"/>
<feature type="region of interest" description="Disordered" evidence="10">
    <location>
        <begin position="383"/>
        <end position="405"/>
    </location>
</feature>
<dbReference type="GO" id="GO:0006974">
    <property type="term" value="P:DNA damage response"/>
    <property type="evidence" value="ECO:0007669"/>
    <property type="project" value="UniProtKB-KW"/>
</dbReference>
<comment type="caution">
    <text evidence="11">The sequence shown here is derived from an EMBL/GenBank/DDBJ whole genome shotgun (WGS) entry which is preliminary data.</text>
</comment>
<feature type="region of interest" description="Disordered" evidence="10">
    <location>
        <begin position="1"/>
        <end position="22"/>
    </location>
</feature>
<evidence type="ECO:0000256" key="1">
    <source>
        <dbReference type="ARBA" id="ARBA00004123"/>
    </source>
</evidence>
<dbReference type="Proteomes" id="UP000732380">
    <property type="component" value="Unassembled WGS sequence"/>
</dbReference>
<dbReference type="GO" id="GO:0032931">
    <property type="term" value="F:histone H3K56 acetyltransferase activity"/>
    <property type="evidence" value="ECO:0007669"/>
    <property type="project" value="TreeGrafter"/>
</dbReference>
<keyword evidence="3" id="KW-0808">Transferase</keyword>
<evidence type="ECO:0000256" key="4">
    <source>
        <dbReference type="ARBA" id="ARBA00022763"/>
    </source>
</evidence>
<evidence type="ECO:0000313" key="12">
    <source>
        <dbReference type="Proteomes" id="UP000732380"/>
    </source>
</evidence>
<keyword evidence="8" id="KW-0539">Nucleus</keyword>
<feature type="compositionally biased region" description="Low complexity" evidence="10">
    <location>
        <begin position="387"/>
        <end position="399"/>
    </location>
</feature>
<dbReference type="SMART" id="SM01250">
    <property type="entry name" value="KAT11"/>
    <property type="match status" value="1"/>
</dbReference>
<evidence type="ECO:0000256" key="9">
    <source>
        <dbReference type="ARBA" id="ARBA00048940"/>
    </source>
</evidence>
<dbReference type="PROSITE" id="PS51728">
    <property type="entry name" value="RTT109_HAT"/>
    <property type="match status" value="1"/>
</dbReference>
<evidence type="ECO:0000256" key="5">
    <source>
        <dbReference type="ARBA" id="ARBA00022990"/>
    </source>
</evidence>
<gene>
    <name evidence="11" type="ORF">E4U13_005899</name>
</gene>
<keyword evidence="4" id="KW-0227">DNA damage</keyword>
<sequence length="598" mass="66219">MPSSPPPATSPPTSPLLPTVTPPSLADRLCSVLPKDQSFGIYHLSTSPQKTEALFSPPPNEQPDRTYCEKHFFVLSIFLPSKEQQQQPVPKDVNTTPAAESQQAPPKREVLVLGLEIFLYTTAHSTTLFVSKADSTGYLPLLGLPRHGSASPVRDVCAAFIEHLVEHRRRAGIQFVISLFARSQGQYLFPGSVDHGGKHILDDRALIRWWCRVLDPLIKSPPPSPLSEKDAAPTQKQSGHGYLLVPGLDAYETRVFIPHRGPSSSSSSSSSSSLSSLSSWTVAHPLERISRYYREFDWVPPRCLIPRFPDDPKCRFRDELDEETGSGALRRTTGNWKNIKTLDMFWEMMAYRQECSSGRMTGFIWVVLEDEALEPAAVAVTPANNDLPSPSNTSSLPTPVKAEPQTRRLKSIAKAITKARANPKLKIKRFKKLRGGVIRRQLTAKTQQRNRDMDIPTKTRHYYWPQAGRGSRILNERAYKRITELMLHSDFSTLDKAVSSTERWIKEGGLGNGDWGCLATGQREETRERDGASCSSAADVVKVNDVGGLVKRKRAKVSPDGEDVKKSNEEGHVNVLGAALVRKKVKTSSDTVVGEGGA</sequence>
<dbReference type="InterPro" id="IPR016849">
    <property type="entry name" value="Rtt109"/>
</dbReference>
<dbReference type="GO" id="GO:0005634">
    <property type="term" value="C:nucleus"/>
    <property type="evidence" value="ECO:0007669"/>
    <property type="project" value="UniProtKB-SubCell"/>
</dbReference>
<keyword evidence="7" id="KW-0804">Transcription</keyword>
<evidence type="ECO:0000256" key="7">
    <source>
        <dbReference type="ARBA" id="ARBA00023163"/>
    </source>
</evidence>
<accession>A0A9P7PVP5</accession>
<feature type="region of interest" description="Disordered" evidence="10">
    <location>
        <begin position="83"/>
        <end position="105"/>
    </location>
</feature>
<keyword evidence="12" id="KW-1185">Reference proteome</keyword>
<evidence type="ECO:0000256" key="3">
    <source>
        <dbReference type="ARBA" id="ARBA00022679"/>
    </source>
</evidence>
<dbReference type="AlphaFoldDB" id="A0A9P7PVP5"/>
<protein>
    <recommendedName>
        <fullName evidence="2">histone acetyltransferase</fullName>
        <ecNumber evidence="2">2.3.1.48</ecNumber>
    </recommendedName>
</protein>
<dbReference type="Pfam" id="PF08214">
    <property type="entry name" value="HAT_KAT11"/>
    <property type="match status" value="1"/>
</dbReference>
<organism evidence="11 12">
    <name type="scientific">Claviceps humidiphila</name>
    <dbReference type="NCBI Taxonomy" id="1294629"/>
    <lineage>
        <taxon>Eukaryota</taxon>
        <taxon>Fungi</taxon>
        <taxon>Dikarya</taxon>
        <taxon>Ascomycota</taxon>
        <taxon>Pezizomycotina</taxon>
        <taxon>Sordariomycetes</taxon>
        <taxon>Hypocreomycetidae</taxon>
        <taxon>Hypocreales</taxon>
        <taxon>Clavicipitaceae</taxon>
        <taxon>Claviceps</taxon>
    </lineage>
</organism>
<evidence type="ECO:0000313" key="11">
    <source>
        <dbReference type="EMBL" id="KAG6109351.1"/>
    </source>
</evidence>
<dbReference type="PANTHER" id="PTHR31571">
    <property type="entry name" value="ALTERED INHERITANCE OF MITOCHONDRIA PROTEIN 6"/>
    <property type="match status" value="1"/>
</dbReference>
<dbReference type="PANTHER" id="PTHR31571:SF2">
    <property type="entry name" value="HISTONE ACETYLTRANSFERASE RTT109"/>
    <property type="match status" value="1"/>
</dbReference>
<dbReference type="GO" id="GO:0006355">
    <property type="term" value="P:regulation of DNA-templated transcription"/>
    <property type="evidence" value="ECO:0007669"/>
    <property type="project" value="InterPro"/>
</dbReference>
<evidence type="ECO:0000256" key="8">
    <source>
        <dbReference type="ARBA" id="ARBA00023242"/>
    </source>
</evidence>
<dbReference type="InterPro" id="IPR013178">
    <property type="entry name" value="Histone_AcTrfase_Rtt109/CBP"/>
</dbReference>
<feature type="compositionally biased region" description="Pro residues" evidence="10">
    <location>
        <begin position="1"/>
        <end position="15"/>
    </location>
</feature>
<name>A0A9P7PVP5_9HYPO</name>
<evidence type="ECO:0000256" key="6">
    <source>
        <dbReference type="ARBA" id="ARBA00023015"/>
    </source>
</evidence>
<feature type="compositionally biased region" description="Polar residues" evidence="10">
    <location>
        <begin position="83"/>
        <end position="104"/>
    </location>
</feature>
<keyword evidence="6" id="KW-0805">Transcription regulation</keyword>
<dbReference type="EC" id="2.3.1.48" evidence="2"/>
<reference evidence="11 12" key="1">
    <citation type="journal article" date="2020" name="bioRxiv">
        <title>Whole genome comparisons of ergot fungi reveals the divergence and evolution of species within the genus Claviceps are the result of varying mechanisms driving genome evolution and host range expansion.</title>
        <authorList>
            <person name="Wyka S.A."/>
            <person name="Mondo S.J."/>
            <person name="Liu M."/>
            <person name="Dettman J."/>
            <person name="Nalam V."/>
            <person name="Broders K.D."/>
        </authorList>
    </citation>
    <scope>NUCLEOTIDE SEQUENCE [LARGE SCALE GENOMIC DNA]</scope>
    <source>
        <strain evidence="11 12">LM576</strain>
    </source>
</reference>
<dbReference type="EMBL" id="SRQM01000496">
    <property type="protein sequence ID" value="KAG6109351.1"/>
    <property type="molecule type" value="Genomic_DNA"/>
</dbReference>